<dbReference type="Gene3D" id="2.10.260.10">
    <property type="match status" value="1"/>
</dbReference>
<dbReference type="SUPFAM" id="SSF89447">
    <property type="entry name" value="AbrB/MazE/MraZ-like"/>
    <property type="match status" value="1"/>
</dbReference>
<reference evidence="3" key="1">
    <citation type="submission" date="2017-09" db="EMBL/GenBank/DDBJ databases">
        <title>Depth-based differentiation of microbial function through sediment-hosted aquifers and enrichment of novel symbionts in the deep terrestrial subsurface.</title>
        <authorList>
            <person name="Probst A.J."/>
            <person name="Ladd B."/>
            <person name="Jarett J.K."/>
            <person name="Geller-Mcgrath D.E."/>
            <person name="Sieber C.M.K."/>
            <person name="Emerson J.B."/>
            <person name="Anantharaman K."/>
            <person name="Thomas B.C."/>
            <person name="Malmstrom R."/>
            <person name="Stieglmeier M."/>
            <person name="Klingl A."/>
            <person name="Woyke T."/>
            <person name="Ryan C.M."/>
            <person name="Banfield J.F."/>
        </authorList>
    </citation>
    <scope>NUCLEOTIDE SEQUENCE [LARGE SCALE GENOMIC DNA]</scope>
</reference>
<dbReference type="SMART" id="SM00966">
    <property type="entry name" value="SpoVT_AbrB"/>
    <property type="match status" value="1"/>
</dbReference>
<feature type="domain" description="SpoVT-AbrB" evidence="1">
    <location>
        <begin position="16"/>
        <end position="59"/>
    </location>
</feature>
<dbReference type="AlphaFoldDB" id="A0A2H0TCY8"/>
<evidence type="ECO:0000259" key="1">
    <source>
        <dbReference type="SMART" id="SM00966"/>
    </source>
</evidence>
<dbReference type="InterPro" id="IPR007159">
    <property type="entry name" value="SpoVT-AbrB_dom"/>
</dbReference>
<evidence type="ECO:0000313" key="2">
    <source>
        <dbReference type="EMBL" id="PIR68125.1"/>
    </source>
</evidence>
<dbReference type="GO" id="GO:0003677">
    <property type="term" value="F:DNA binding"/>
    <property type="evidence" value="ECO:0007669"/>
    <property type="project" value="InterPro"/>
</dbReference>
<organism evidence="2 3">
    <name type="scientific">Candidatus Nomurabacteria bacterium CG10_big_fil_rev_8_21_14_0_10_35_16</name>
    <dbReference type="NCBI Taxonomy" id="1974731"/>
    <lineage>
        <taxon>Bacteria</taxon>
        <taxon>Candidatus Nomuraibacteriota</taxon>
    </lineage>
</organism>
<dbReference type="Proteomes" id="UP000230094">
    <property type="component" value="Unassembled WGS sequence"/>
</dbReference>
<gene>
    <name evidence="2" type="ORF">COU49_03035</name>
</gene>
<name>A0A2H0TCY8_9BACT</name>
<protein>
    <recommendedName>
        <fullName evidence="1">SpoVT-AbrB domain-containing protein</fullName>
    </recommendedName>
</protein>
<proteinExistence type="predicted"/>
<comment type="caution">
    <text evidence="2">The sequence shown here is derived from an EMBL/GenBank/DDBJ whole genome shotgun (WGS) entry which is preliminary data.</text>
</comment>
<sequence>MGITKSGSSNIRKITRVGKTSLAVTLPKDLVRKLEWKEKQKVVVKLHGKKIIINDWEPKRK</sequence>
<evidence type="ECO:0000313" key="3">
    <source>
        <dbReference type="Proteomes" id="UP000230094"/>
    </source>
</evidence>
<dbReference type="EMBL" id="PFCQ01000014">
    <property type="protein sequence ID" value="PIR68125.1"/>
    <property type="molecule type" value="Genomic_DNA"/>
</dbReference>
<dbReference type="InterPro" id="IPR037914">
    <property type="entry name" value="SpoVT-AbrB_sf"/>
</dbReference>
<dbReference type="Pfam" id="PF04014">
    <property type="entry name" value="MazE_antitoxin"/>
    <property type="match status" value="1"/>
</dbReference>
<accession>A0A2H0TCY8</accession>